<dbReference type="GO" id="GO:0042734">
    <property type="term" value="C:presynaptic membrane"/>
    <property type="evidence" value="ECO:0007669"/>
    <property type="project" value="TreeGrafter"/>
</dbReference>
<dbReference type="PANTHER" id="PTHR12157:SF25">
    <property type="entry name" value="REGULATING SYNAPTIC MEMBRANE EXOCYTOSIS PROTEIN 3"/>
    <property type="match status" value="1"/>
</dbReference>
<feature type="compositionally biased region" description="Basic residues" evidence="6">
    <location>
        <begin position="205"/>
        <end position="223"/>
    </location>
</feature>
<dbReference type="GO" id="GO:2000300">
    <property type="term" value="P:regulation of synaptic vesicle exocytosis"/>
    <property type="evidence" value="ECO:0007669"/>
    <property type="project" value="TreeGrafter"/>
</dbReference>
<dbReference type="PANTHER" id="PTHR12157">
    <property type="entry name" value="REGULATING SYNAPTIC MEMBRANE EXOCYTOSIS PROTEIN"/>
    <property type="match status" value="1"/>
</dbReference>
<keyword evidence="2" id="KW-0677">Repeat</keyword>
<evidence type="ECO:0000313" key="10">
    <source>
        <dbReference type="Proteomes" id="UP000663845"/>
    </source>
</evidence>
<feature type="region of interest" description="Disordered" evidence="6">
    <location>
        <begin position="181"/>
        <end position="255"/>
    </location>
</feature>
<dbReference type="GO" id="GO:0008270">
    <property type="term" value="F:zinc ion binding"/>
    <property type="evidence" value="ECO:0007669"/>
    <property type="project" value="UniProtKB-KW"/>
</dbReference>
<evidence type="ECO:0000256" key="6">
    <source>
        <dbReference type="SAM" id="MobiDB-lite"/>
    </source>
</evidence>
<gene>
    <name evidence="9" type="ORF">JYZ213_LOCUS30266</name>
</gene>
<evidence type="ECO:0000256" key="4">
    <source>
        <dbReference type="ARBA" id="ARBA00022833"/>
    </source>
</evidence>
<dbReference type="InterPro" id="IPR013083">
    <property type="entry name" value="Znf_RING/FYVE/PHD"/>
</dbReference>
<protein>
    <submittedName>
        <fullName evidence="9">Uncharacterized protein</fullName>
    </submittedName>
</protein>
<dbReference type="SMART" id="SM00228">
    <property type="entry name" value="PDZ"/>
    <property type="match status" value="1"/>
</dbReference>
<name>A0A815AYX6_9BILA</name>
<dbReference type="InterPro" id="IPR036034">
    <property type="entry name" value="PDZ_sf"/>
</dbReference>
<evidence type="ECO:0000313" key="9">
    <source>
        <dbReference type="EMBL" id="CAF1263108.1"/>
    </source>
</evidence>
<dbReference type="GO" id="GO:0031267">
    <property type="term" value="F:small GTPase binding"/>
    <property type="evidence" value="ECO:0007669"/>
    <property type="project" value="InterPro"/>
</dbReference>
<dbReference type="EMBL" id="CAJNOG010000479">
    <property type="protein sequence ID" value="CAF1263108.1"/>
    <property type="molecule type" value="Genomic_DNA"/>
</dbReference>
<dbReference type="InterPro" id="IPR039032">
    <property type="entry name" value="Rim-like"/>
</dbReference>
<feature type="domain" description="PDZ" evidence="7">
    <location>
        <begin position="354"/>
        <end position="433"/>
    </location>
</feature>
<dbReference type="AlphaFoldDB" id="A0A815AYX6"/>
<dbReference type="Pfam" id="PF00595">
    <property type="entry name" value="PDZ"/>
    <property type="match status" value="1"/>
</dbReference>
<evidence type="ECO:0000256" key="1">
    <source>
        <dbReference type="ARBA" id="ARBA00022723"/>
    </source>
</evidence>
<sequence length="502" mass="56755">MDLTPDLSHLTEDERKIIEAVINRQKAEEKQDALAIQSRMDDYSAPVAMAGRRLSQQAKTYPHGSLSNESGVCCEVCQKTKFVGEQTGRQCTICKKRFCVRCGVRLKGHQHNKTFWLCNICRQKQERYFSSRKLFPTTSSVSQLTTTSINANNINDENSKNISKQYVSDYILTQPFDANEKEDDDIKMNRNGANNKKINPTISQQRKRILPTTHIRRQQHHKESKGDSSSEQDDDAVSSPDSASAIDDNESVPRVNKIDEDVLSSLPLSRSTHNPQICLKEFQYHSLEDKDIGHETTLKDSGIDTASSSTILNVLSIDPYKKPTTTWRFNENRTEQIGYVHLKNNTWTSTIRDEFEQGKMIKGDIFSALGLKIQGGIRPENEDGTEMMVAEITKVTPGSIADNNGQLQIGDQVLEWNGQKLTNLNYNDVYRIISQNSIQSPDIHMIVKRPIRIISQNSIQSPDIHMIVKRPIRYSTLSSNEQSLTNPPISTISSQGKDYISC</sequence>
<evidence type="ECO:0000256" key="2">
    <source>
        <dbReference type="ARBA" id="ARBA00022737"/>
    </source>
</evidence>
<dbReference type="SUPFAM" id="SSF50156">
    <property type="entry name" value="PDZ domain-like"/>
    <property type="match status" value="1"/>
</dbReference>
<proteinExistence type="predicted"/>
<dbReference type="Gene3D" id="2.30.42.10">
    <property type="match status" value="1"/>
</dbReference>
<dbReference type="InterPro" id="IPR017455">
    <property type="entry name" value="Znf_FYVE-rel"/>
</dbReference>
<dbReference type="Proteomes" id="UP000663845">
    <property type="component" value="Unassembled WGS sequence"/>
</dbReference>
<dbReference type="InterPro" id="IPR054386">
    <property type="entry name" value="RIM_Znf"/>
</dbReference>
<evidence type="ECO:0000256" key="5">
    <source>
        <dbReference type="PROSITE-ProRule" id="PRU00091"/>
    </source>
</evidence>
<accession>A0A815AYX6</accession>
<dbReference type="Gene3D" id="3.30.40.10">
    <property type="entry name" value="Zinc/RING finger domain, C3HC4 (zinc finger)"/>
    <property type="match status" value="1"/>
</dbReference>
<dbReference type="GO" id="GO:0048788">
    <property type="term" value="C:cytoskeleton of presynaptic active zone"/>
    <property type="evidence" value="ECO:0007669"/>
    <property type="project" value="TreeGrafter"/>
</dbReference>
<evidence type="ECO:0000259" key="7">
    <source>
        <dbReference type="PROSITE" id="PS50106"/>
    </source>
</evidence>
<reference evidence="9" key="1">
    <citation type="submission" date="2021-02" db="EMBL/GenBank/DDBJ databases">
        <authorList>
            <person name="Nowell W R."/>
        </authorList>
    </citation>
    <scope>NUCLEOTIDE SEQUENCE</scope>
</reference>
<dbReference type="PROSITE" id="PS50106">
    <property type="entry name" value="PDZ"/>
    <property type="match status" value="1"/>
</dbReference>
<organism evidence="9 10">
    <name type="scientific">Adineta steineri</name>
    <dbReference type="NCBI Taxonomy" id="433720"/>
    <lineage>
        <taxon>Eukaryota</taxon>
        <taxon>Metazoa</taxon>
        <taxon>Spiralia</taxon>
        <taxon>Gnathifera</taxon>
        <taxon>Rotifera</taxon>
        <taxon>Eurotatoria</taxon>
        <taxon>Bdelloidea</taxon>
        <taxon>Adinetida</taxon>
        <taxon>Adinetidae</taxon>
        <taxon>Adineta</taxon>
    </lineage>
</organism>
<feature type="compositionally biased region" description="Polar residues" evidence="6">
    <location>
        <begin position="191"/>
        <end position="204"/>
    </location>
</feature>
<feature type="compositionally biased region" description="Low complexity" evidence="6">
    <location>
        <begin position="237"/>
        <end position="246"/>
    </location>
</feature>
<dbReference type="InterPro" id="IPR001478">
    <property type="entry name" value="PDZ"/>
</dbReference>
<comment type="caution">
    <text evidence="9">The sequence shown here is derived from an EMBL/GenBank/DDBJ whole genome shotgun (WGS) entry which is preliminary data.</text>
</comment>
<dbReference type="GO" id="GO:0050806">
    <property type="term" value="P:positive regulation of synaptic transmission"/>
    <property type="evidence" value="ECO:0007669"/>
    <property type="project" value="TreeGrafter"/>
</dbReference>
<feature type="domain" description="FYVE-type" evidence="8">
    <location>
        <begin position="68"/>
        <end position="126"/>
    </location>
</feature>
<dbReference type="Pfam" id="PF22601">
    <property type="entry name" value="RIM2a_ZnF"/>
    <property type="match status" value="1"/>
</dbReference>
<dbReference type="GO" id="GO:0042391">
    <property type="term" value="P:regulation of membrane potential"/>
    <property type="evidence" value="ECO:0007669"/>
    <property type="project" value="TreeGrafter"/>
</dbReference>
<dbReference type="GO" id="GO:0048791">
    <property type="term" value="P:calcium ion-regulated exocytosis of neurotransmitter"/>
    <property type="evidence" value="ECO:0007669"/>
    <property type="project" value="TreeGrafter"/>
</dbReference>
<dbReference type="SUPFAM" id="SSF57903">
    <property type="entry name" value="FYVE/PHD zinc finger"/>
    <property type="match status" value="1"/>
</dbReference>
<dbReference type="PROSITE" id="PS50178">
    <property type="entry name" value="ZF_FYVE"/>
    <property type="match status" value="1"/>
</dbReference>
<dbReference type="GO" id="GO:0048167">
    <property type="term" value="P:regulation of synaptic plasticity"/>
    <property type="evidence" value="ECO:0007669"/>
    <property type="project" value="TreeGrafter"/>
</dbReference>
<dbReference type="GO" id="GO:0044325">
    <property type="term" value="F:transmembrane transporter binding"/>
    <property type="evidence" value="ECO:0007669"/>
    <property type="project" value="TreeGrafter"/>
</dbReference>
<keyword evidence="3 5" id="KW-0863">Zinc-finger</keyword>
<dbReference type="InterPro" id="IPR011011">
    <property type="entry name" value="Znf_FYVE_PHD"/>
</dbReference>
<keyword evidence="1" id="KW-0479">Metal-binding</keyword>
<evidence type="ECO:0000259" key="8">
    <source>
        <dbReference type="PROSITE" id="PS50178"/>
    </source>
</evidence>
<evidence type="ECO:0000256" key="3">
    <source>
        <dbReference type="ARBA" id="ARBA00022771"/>
    </source>
</evidence>
<keyword evidence="4" id="KW-0862">Zinc</keyword>